<dbReference type="GO" id="GO:0016787">
    <property type="term" value="F:hydrolase activity"/>
    <property type="evidence" value="ECO:0007669"/>
    <property type="project" value="UniProtKB-KW"/>
</dbReference>
<dbReference type="SUPFAM" id="SSF54637">
    <property type="entry name" value="Thioesterase/thiol ester dehydrase-isomerase"/>
    <property type="match status" value="1"/>
</dbReference>
<evidence type="ECO:0000313" key="3">
    <source>
        <dbReference type="Proteomes" id="UP000587527"/>
    </source>
</evidence>
<comment type="caution">
    <text evidence="2">The sequence shown here is derived from an EMBL/GenBank/DDBJ whole genome shotgun (WGS) entry which is preliminary data.</text>
</comment>
<dbReference type="EMBL" id="JACHMN010000002">
    <property type="protein sequence ID" value="MBB5871175.1"/>
    <property type="molecule type" value="Genomic_DNA"/>
</dbReference>
<organism evidence="2 3">
    <name type="scientific">Allocatelliglobosispora scoriae</name>
    <dbReference type="NCBI Taxonomy" id="643052"/>
    <lineage>
        <taxon>Bacteria</taxon>
        <taxon>Bacillati</taxon>
        <taxon>Actinomycetota</taxon>
        <taxon>Actinomycetes</taxon>
        <taxon>Micromonosporales</taxon>
        <taxon>Micromonosporaceae</taxon>
        <taxon>Allocatelliglobosispora</taxon>
    </lineage>
</organism>
<evidence type="ECO:0000313" key="2">
    <source>
        <dbReference type="EMBL" id="MBB5871175.1"/>
    </source>
</evidence>
<keyword evidence="3" id="KW-1185">Reference proteome</keyword>
<accession>A0A841BU04</accession>
<feature type="domain" description="Thioesterase" evidence="1">
    <location>
        <begin position="29"/>
        <end position="113"/>
    </location>
</feature>
<dbReference type="CDD" id="cd00586">
    <property type="entry name" value="4HBT"/>
    <property type="match status" value="1"/>
</dbReference>
<evidence type="ECO:0000259" key="1">
    <source>
        <dbReference type="Pfam" id="PF03061"/>
    </source>
</evidence>
<reference evidence="2 3" key="1">
    <citation type="submission" date="2020-08" db="EMBL/GenBank/DDBJ databases">
        <title>Sequencing the genomes of 1000 actinobacteria strains.</title>
        <authorList>
            <person name="Klenk H.-P."/>
        </authorList>
    </citation>
    <scope>NUCLEOTIDE SEQUENCE [LARGE SCALE GENOMIC DNA]</scope>
    <source>
        <strain evidence="2 3">DSM 45362</strain>
    </source>
</reference>
<dbReference type="InterPro" id="IPR006683">
    <property type="entry name" value="Thioestr_dom"/>
</dbReference>
<sequence>MTSTMLEPAVEFGKIEQAIIHFDDLDASGLMHNARYALVLERVLSIYWARFGFSYEGGLPTSSDVVSAVREFSITYHVPIRGTGPVDVHFWVEKLGGSSAVYGFRFLSADHGTVHAEGRRVMVKFDPRTGRPDAWTPAGREVAAGLAKE</sequence>
<dbReference type="AlphaFoldDB" id="A0A841BU04"/>
<keyword evidence="2" id="KW-0378">Hydrolase</keyword>
<name>A0A841BU04_9ACTN</name>
<proteinExistence type="predicted"/>
<dbReference type="Pfam" id="PF03061">
    <property type="entry name" value="4HBT"/>
    <property type="match status" value="1"/>
</dbReference>
<dbReference type="EC" id="3.1.2.-" evidence="2"/>
<dbReference type="Proteomes" id="UP000587527">
    <property type="component" value="Unassembled WGS sequence"/>
</dbReference>
<dbReference type="InterPro" id="IPR029069">
    <property type="entry name" value="HotDog_dom_sf"/>
</dbReference>
<dbReference type="RefSeq" id="WP_184839059.1">
    <property type="nucleotide sequence ID" value="NZ_JACHMN010000002.1"/>
</dbReference>
<gene>
    <name evidence="2" type="ORF">F4553_004554</name>
</gene>
<protein>
    <submittedName>
        <fullName evidence="2">Acyl-CoA thioester hydrolase</fullName>
        <ecNumber evidence="2">3.1.2.-</ecNumber>
    </submittedName>
</protein>
<dbReference type="Gene3D" id="3.10.129.10">
    <property type="entry name" value="Hotdog Thioesterase"/>
    <property type="match status" value="1"/>
</dbReference>